<proteinExistence type="predicted"/>
<reference evidence="4" key="2">
    <citation type="submission" date="2012-11" db="EMBL/GenBank/DDBJ databases">
        <authorList>
            <person name="Kuo A."/>
            <person name="Curtis B.A."/>
            <person name="Tanifuji G."/>
            <person name="Burki F."/>
            <person name="Gruber A."/>
            <person name="Irimia M."/>
            <person name="Maruyama S."/>
            <person name="Arias M.C."/>
            <person name="Ball S.G."/>
            <person name="Gile G.H."/>
            <person name="Hirakawa Y."/>
            <person name="Hopkins J.F."/>
            <person name="Rensing S.A."/>
            <person name="Schmutz J."/>
            <person name="Symeonidi A."/>
            <person name="Elias M."/>
            <person name="Eveleigh R.J."/>
            <person name="Herman E.K."/>
            <person name="Klute M.J."/>
            <person name="Nakayama T."/>
            <person name="Obornik M."/>
            <person name="Reyes-Prieto A."/>
            <person name="Armbrust E.V."/>
            <person name="Aves S.J."/>
            <person name="Beiko R.G."/>
            <person name="Coutinho P."/>
            <person name="Dacks J.B."/>
            <person name="Durnford D.G."/>
            <person name="Fast N.M."/>
            <person name="Green B.R."/>
            <person name="Grisdale C."/>
            <person name="Hempe F."/>
            <person name="Henrissat B."/>
            <person name="Hoppner M.P."/>
            <person name="Ishida K.-I."/>
            <person name="Kim E."/>
            <person name="Koreny L."/>
            <person name="Kroth P.G."/>
            <person name="Liu Y."/>
            <person name="Malik S.-B."/>
            <person name="Maier U.G."/>
            <person name="McRose D."/>
            <person name="Mock T."/>
            <person name="Neilson J.A."/>
            <person name="Onodera N.T."/>
            <person name="Poole A.M."/>
            <person name="Pritham E.J."/>
            <person name="Richards T.A."/>
            <person name="Rocap G."/>
            <person name="Roy S.W."/>
            <person name="Sarai C."/>
            <person name="Schaack S."/>
            <person name="Shirato S."/>
            <person name="Slamovits C.H."/>
            <person name="Spencer D.F."/>
            <person name="Suzuki S."/>
            <person name="Worden A.Z."/>
            <person name="Zauner S."/>
            <person name="Barry K."/>
            <person name="Bell C."/>
            <person name="Bharti A.K."/>
            <person name="Crow J.A."/>
            <person name="Grimwood J."/>
            <person name="Kramer R."/>
            <person name="Lindquist E."/>
            <person name="Lucas S."/>
            <person name="Salamov A."/>
            <person name="McFadden G.I."/>
            <person name="Lane C.E."/>
            <person name="Keeling P.J."/>
            <person name="Gray M.W."/>
            <person name="Grigoriev I.V."/>
            <person name="Archibald J.M."/>
        </authorList>
    </citation>
    <scope>NUCLEOTIDE SEQUENCE</scope>
    <source>
        <strain evidence="4">CCMP2712</strain>
    </source>
</reference>
<evidence type="ECO:0000313" key="4">
    <source>
        <dbReference type="Proteomes" id="UP000011087"/>
    </source>
</evidence>
<dbReference type="GeneID" id="19047038"/>
<keyword evidence="4" id="KW-1185">Reference proteome</keyword>
<dbReference type="PaxDb" id="55529-EKX40473"/>
<organism evidence="2">
    <name type="scientific">Guillardia theta (strain CCMP2712)</name>
    <name type="common">Cryptophyte</name>
    <dbReference type="NCBI Taxonomy" id="905079"/>
    <lineage>
        <taxon>Eukaryota</taxon>
        <taxon>Cryptophyceae</taxon>
        <taxon>Pyrenomonadales</taxon>
        <taxon>Geminigeraceae</taxon>
        <taxon>Guillardia</taxon>
    </lineage>
</organism>
<feature type="signal peptide" evidence="1">
    <location>
        <begin position="1"/>
        <end position="26"/>
    </location>
</feature>
<dbReference type="RefSeq" id="XP_005827453.1">
    <property type="nucleotide sequence ID" value="XM_005827396.1"/>
</dbReference>
<evidence type="ECO:0000313" key="3">
    <source>
        <dbReference type="EnsemblProtists" id="EKX40473"/>
    </source>
</evidence>
<dbReference type="KEGG" id="gtt:GUITHDRAFT_142779"/>
<evidence type="ECO:0008006" key="5">
    <source>
        <dbReference type="Google" id="ProtNLM"/>
    </source>
</evidence>
<reference evidence="3" key="3">
    <citation type="submission" date="2016-03" db="UniProtKB">
        <authorList>
            <consortium name="EnsemblProtists"/>
        </authorList>
    </citation>
    <scope>IDENTIFICATION</scope>
</reference>
<name>L1IW34_GUITC</name>
<dbReference type="EnsemblProtists" id="EKX40473">
    <property type="protein sequence ID" value="EKX40473"/>
    <property type="gene ID" value="GUITHDRAFT_142779"/>
</dbReference>
<dbReference type="Proteomes" id="UP000011087">
    <property type="component" value="Unassembled WGS sequence"/>
</dbReference>
<reference evidence="2 4" key="1">
    <citation type="journal article" date="2012" name="Nature">
        <title>Algal genomes reveal evolutionary mosaicism and the fate of nucleomorphs.</title>
        <authorList>
            <consortium name="DOE Joint Genome Institute"/>
            <person name="Curtis B.A."/>
            <person name="Tanifuji G."/>
            <person name="Burki F."/>
            <person name="Gruber A."/>
            <person name="Irimia M."/>
            <person name="Maruyama S."/>
            <person name="Arias M.C."/>
            <person name="Ball S.G."/>
            <person name="Gile G.H."/>
            <person name="Hirakawa Y."/>
            <person name="Hopkins J.F."/>
            <person name="Kuo A."/>
            <person name="Rensing S.A."/>
            <person name="Schmutz J."/>
            <person name="Symeonidi A."/>
            <person name="Elias M."/>
            <person name="Eveleigh R.J."/>
            <person name="Herman E.K."/>
            <person name="Klute M.J."/>
            <person name="Nakayama T."/>
            <person name="Obornik M."/>
            <person name="Reyes-Prieto A."/>
            <person name="Armbrust E.V."/>
            <person name="Aves S.J."/>
            <person name="Beiko R.G."/>
            <person name="Coutinho P."/>
            <person name="Dacks J.B."/>
            <person name="Durnford D.G."/>
            <person name="Fast N.M."/>
            <person name="Green B.R."/>
            <person name="Grisdale C.J."/>
            <person name="Hempel F."/>
            <person name="Henrissat B."/>
            <person name="Hoppner M.P."/>
            <person name="Ishida K."/>
            <person name="Kim E."/>
            <person name="Koreny L."/>
            <person name="Kroth P.G."/>
            <person name="Liu Y."/>
            <person name="Malik S.B."/>
            <person name="Maier U.G."/>
            <person name="McRose D."/>
            <person name="Mock T."/>
            <person name="Neilson J.A."/>
            <person name="Onodera N.T."/>
            <person name="Poole A.M."/>
            <person name="Pritham E.J."/>
            <person name="Richards T.A."/>
            <person name="Rocap G."/>
            <person name="Roy S.W."/>
            <person name="Sarai C."/>
            <person name="Schaack S."/>
            <person name="Shirato S."/>
            <person name="Slamovits C.H."/>
            <person name="Spencer D.F."/>
            <person name="Suzuki S."/>
            <person name="Worden A.Z."/>
            <person name="Zauner S."/>
            <person name="Barry K."/>
            <person name="Bell C."/>
            <person name="Bharti A.K."/>
            <person name="Crow J.A."/>
            <person name="Grimwood J."/>
            <person name="Kramer R."/>
            <person name="Lindquist E."/>
            <person name="Lucas S."/>
            <person name="Salamov A."/>
            <person name="McFadden G.I."/>
            <person name="Lane C.E."/>
            <person name="Keeling P.J."/>
            <person name="Gray M.W."/>
            <person name="Grigoriev I.V."/>
            <person name="Archibald J.M."/>
        </authorList>
    </citation>
    <scope>NUCLEOTIDE SEQUENCE</scope>
    <source>
        <strain evidence="2 4">CCMP2712</strain>
    </source>
</reference>
<protein>
    <recommendedName>
        <fullName evidence="5">Tyrosine-protein kinase ephrin type A/B receptor-like domain-containing protein</fullName>
    </recommendedName>
</protein>
<gene>
    <name evidence="2" type="ORF">GUITHDRAFT_142779</name>
</gene>
<accession>L1IW34</accession>
<evidence type="ECO:0000313" key="2">
    <source>
        <dbReference type="EMBL" id="EKX40473.1"/>
    </source>
</evidence>
<dbReference type="HOGENOM" id="CLU_1043728_0_0_1"/>
<evidence type="ECO:0000256" key="1">
    <source>
        <dbReference type="SAM" id="SignalP"/>
    </source>
</evidence>
<dbReference type="AlphaFoldDB" id="L1IW34"/>
<feature type="chain" id="PRO_5008770569" description="Tyrosine-protein kinase ephrin type A/B receptor-like domain-containing protein" evidence="1">
    <location>
        <begin position="27"/>
        <end position="267"/>
    </location>
</feature>
<keyword evidence="1" id="KW-0732">Signal</keyword>
<dbReference type="EMBL" id="JH993031">
    <property type="protein sequence ID" value="EKX40473.1"/>
    <property type="molecule type" value="Genomic_DNA"/>
</dbReference>
<sequence length="267" mass="29473">MKTAISRVRALLLSCLLLGTANLLRAQCPAGYYQSAGSCKICLGYEFNPTQGMAVLVAQPCPKGKYLKNACHYGNSTTDSVCMSCTYSSTVYSLPAGAAYGYPLRGPEVNDCDVYCVNSYAYLYFSYNNDRYPDCRSCSRYNTNNQFATPFADMENKYNDSGQYPSRCLPCSSFRPLHSEYLYPLSANTDTCQWRCRDGYQKVTRNGIDFCEPCSAPCYPNAVELGSAETYLVAQVFLKVGGMVLKAKPPDCVPAQWICAARDDSSS</sequence>